<evidence type="ECO:0000313" key="2">
    <source>
        <dbReference type="Proteomes" id="UP000187203"/>
    </source>
</evidence>
<organism evidence="1 2">
    <name type="scientific">Corchorus olitorius</name>
    <dbReference type="NCBI Taxonomy" id="93759"/>
    <lineage>
        <taxon>Eukaryota</taxon>
        <taxon>Viridiplantae</taxon>
        <taxon>Streptophyta</taxon>
        <taxon>Embryophyta</taxon>
        <taxon>Tracheophyta</taxon>
        <taxon>Spermatophyta</taxon>
        <taxon>Magnoliopsida</taxon>
        <taxon>eudicotyledons</taxon>
        <taxon>Gunneridae</taxon>
        <taxon>Pentapetalae</taxon>
        <taxon>rosids</taxon>
        <taxon>malvids</taxon>
        <taxon>Malvales</taxon>
        <taxon>Malvaceae</taxon>
        <taxon>Grewioideae</taxon>
        <taxon>Apeibeae</taxon>
        <taxon>Corchorus</taxon>
    </lineage>
</organism>
<reference evidence="2" key="1">
    <citation type="submission" date="2013-09" db="EMBL/GenBank/DDBJ databases">
        <title>Corchorus olitorius genome sequencing.</title>
        <authorList>
            <person name="Alam M."/>
            <person name="Haque M.S."/>
            <person name="Islam M.S."/>
            <person name="Emdad E.M."/>
            <person name="Islam M.M."/>
            <person name="Ahmed B."/>
            <person name="Halim A."/>
            <person name="Hossen Q.M.M."/>
            <person name="Hossain M.Z."/>
            <person name="Ahmed R."/>
            <person name="Khan M.M."/>
            <person name="Islam R."/>
            <person name="Rashid M.M."/>
            <person name="Khan S.A."/>
            <person name="Rahman M.S."/>
            <person name="Alam M."/>
            <person name="Yahiya A.S."/>
            <person name="Khan M.S."/>
            <person name="Azam M.S."/>
            <person name="Haque T."/>
            <person name="Lashkar M.Z.H."/>
            <person name="Akhand A.I."/>
            <person name="Morshed G."/>
            <person name="Roy S."/>
            <person name="Uddin K.S."/>
            <person name="Rabeya T."/>
            <person name="Hossain A.S."/>
            <person name="Chowdhury A."/>
            <person name="Snigdha A.R."/>
            <person name="Mortoza M.S."/>
            <person name="Matin S.A."/>
            <person name="Hoque S.M.E."/>
            <person name="Islam M.K."/>
            <person name="Roy D.K."/>
            <person name="Haider R."/>
            <person name="Moosa M.M."/>
            <person name="Elias S.M."/>
            <person name="Hasan A.M."/>
            <person name="Jahan S."/>
            <person name="Shafiuddin M."/>
            <person name="Mahmood N."/>
            <person name="Shommy N.S."/>
        </authorList>
    </citation>
    <scope>NUCLEOTIDE SEQUENCE [LARGE SCALE GENOMIC DNA]</scope>
    <source>
        <strain evidence="2">cv. O-4</strain>
    </source>
</reference>
<gene>
    <name evidence="1" type="ORF">COLO4_38444</name>
</gene>
<evidence type="ECO:0000313" key="1">
    <source>
        <dbReference type="EMBL" id="OMO49690.1"/>
    </source>
</evidence>
<protein>
    <submittedName>
        <fullName evidence="1">Uncharacterized protein</fullName>
    </submittedName>
</protein>
<comment type="caution">
    <text evidence="1">The sequence shown here is derived from an EMBL/GenBank/DDBJ whole genome shotgun (WGS) entry which is preliminary data.</text>
</comment>
<dbReference type="AlphaFoldDB" id="A0A1R3FVC6"/>
<name>A0A1R3FVC6_9ROSI</name>
<proteinExistence type="predicted"/>
<keyword evidence="2" id="KW-1185">Reference proteome</keyword>
<sequence length="92" mass="10671">MVLAPVVRDAYVATEMASGVCLKLIDGCHLTEVGEMLSGCWCVYGQCEIECRWFKRSMYAEFGTRERWHKLSKGETYKVDTVTFHKQERKRS</sequence>
<dbReference type="EMBL" id="AWUE01024806">
    <property type="protein sequence ID" value="OMO49690.1"/>
    <property type="molecule type" value="Genomic_DNA"/>
</dbReference>
<accession>A0A1R3FVC6</accession>
<dbReference type="Proteomes" id="UP000187203">
    <property type="component" value="Unassembled WGS sequence"/>
</dbReference>